<keyword evidence="2" id="KW-1185">Reference proteome</keyword>
<protein>
    <submittedName>
        <fullName evidence="1">Uncharacterized protein</fullName>
    </submittedName>
</protein>
<sequence>MSENNMDIQIVNESELMIEEIEVEELEQRLEMSCTRCCISAN</sequence>
<dbReference type="EMBL" id="BSSV01000005">
    <property type="protein sequence ID" value="GLX86241.1"/>
    <property type="molecule type" value="Genomic_DNA"/>
</dbReference>
<dbReference type="Proteomes" id="UP001157134">
    <property type="component" value="Unassembled WGS sequence"/>
</dbReference>
<dbReference type="RefSeq" id="WP_284299056.1">
    <property type="nucleotide sequence ID" value="NZ_BSSV01000005.1"/>
</dbReference>
<accession>A0ABQ6HI38</accession>
<organism evidence="1 2">
    <name type="scientific">Thalassotalea loyana</name>
    <dbReference type="NCBI Taxonomy" id="280483"/>
    <lineage>
        <taxon>Bacteria</taxon>
        <taxon>Pseudomonadati</taxon>
        <taxon>Pseudomonadota</taxon>
        <taxon>Gammaproteobacteria</taxon>
        <taxon>Alteromonadales</taxon>
        <taxon>Colwelliaceae</taxon>
        <taxon>Thalassotalea</taxon>
    </lineage>
</organism>
<gene>
    <name evidence="1" type="ORF">tloyanaT_24940</name>
</gene>
<evidence type="ECO:0000313" key="1">
    <source>
        <dbReference type="EMBL" id="GLX86241.1"/>
    </source>
</evidence>
<comment type="caution">
    <text evidence="1">The sequence shown here is derived from an EMBL/GenBank/DDBJ whole genome shotgun (WGS) entry which is preliminary data.</text>
</comment>
<reference evidence="1 2" key="1">
    <citation type="submission" date="2023-03" db="EMBL/GenBank/DDBJ databases">
        <title>Thalassotalea loyana LMG 22536T draft genome sequence.</title>
        <authorList>
            <person name="Sawabe T."/>
        </authorList>
    </citation>
    <scope>NUCLEOTIDE SEQUENCE [LARGE SCALE GENOMIC DNA]</scope>
    <source>
        <strain evidence="1 2">LMG 22536</strain>
    </source>
</reference>
<name>A0ABQ6HI38_9GAMM</name>
<proteinExistence type="predicted"/>
<evidence type="ECO:0000313" key="2">
    <source>
        <dbReference type="Proteomes" id="UP001157134"/>
    </source>
</evidence>